<keyword evidence="1" id="KW-0812">Transmembrane</keyword>
<keyword evidence="1" id="KW-0472">Membrane</keyword>
<keyword evidence="3" id="KW-1185">Reference proteome</keyword>
<dbReference type="GO" id="GO:0072583">
    <property type="term" value="P:clathrin-dependent endocytosis"/>
    <property type="evidence" value="ECO:0007669"/>
    <property type="project" value="TreeGrafter"/>
</dbReference>
<protein>
    <submittedName>
        <fullName evidence="2">Protein GPR107</fullName>
    </submittedName>
</protein>
<feature type="transmembrane region" description="Helical" evidence="1">
    <location>
        <begin position="115"/>
        <end position="135"/>
    </location>
</feature>
<dbReference type="Proteomes" id="UP000765507">
    <property type="component" value="Unassembled WGS sequence"/>
</dbReference>
<proteinExistence type="predicted"/>
<dbReference type="EMBL" id="JAHGAV010000064">
    <property type="protein sequence ID" value="KAG6933988.1"/>
    <property type="molecule type" value="Genomic_DNA"/>
</dbReference>
<dbReference type="PANTHER" id="PTHR21229:SF12">
    <property type="entry name" value="PROTEIN GPR107"/>
    <property type="match status" value="1"/>
</dbReference>
<dbReference type="GO" id="GO:0030136">
    <property type="term" value="C:clathrin-coated vesicle"/>
    <property type="evidence" value="ECO:0007669"/>
    <property type="project" value="TreeGrafter"/>
</dbReference>
<accession>A0A8T1SYP1</accession>
<dbReference type="GO" id="GO:0005794">
    <property type="term" value="C:Golgi apparatus"/>
    <property type="evidence" value="ECO:0007669"/>
    <property type="project" value="TreeGrafter"/>
</dbReference>
<dbReference type="OrthoDB" id="29657at2759"/>
<name>A0A8T1SYP1_CHESE</name>
<dbReference type="PANTHER" id="PTHR21229">
    <property type="entry name" value="LUNG SEVEN TRANSMEMBRANE RECEPTOR"/>
    <property type="match status" value="1"/>
</dbReference>
<dbReference type="InterPro" id="IPR009637">
    <property type="entry name" value="GPR107/GPR108-like"/>
</dbReference>
<evidence type="ECO:0000256" key="1">
    <source>
        <dbReference type="SAM" id="Phobius"/>
    </source>
</evidence>
<reference evidence="2 3" key="1">
    <citation type="journal article" date="2020" name="G3 (Bethesda)">
        <title>Draft Genome of the Common Snapping Turtle, Chelydra serpentina, a Model for Phenotypic Plasticity in Reptiles.</title>
        <authorList>
            <person name="Das D."/>
            <person name="Singh S.K."/>
            <person name="Bierstedt J."/>
            <person name="Erickson A."/>
            <person name="Galli G.L.J."/>
            <person name="Crossley D.A. 2nd"/>
            <person name="Rhen T."/>
        </authorList>
    </citation>
    <scope>NUCLEOTIDE SEQUENCE [LARGE SCALE GENOMIC DNA]</scope>
    <source>
        <strain evidence="2">KW</strain>
    </source>
</reference>
<keyword evidence="1" id="KW-1133">Transmembrane helix</keyword>
<dbReference type="GO" id="GO:0016020">
    <property type="term" value="C:membrane"/>
    <property type="evidence" value="ECO:0007669"/>
    <property type="project" value="InterPro"/>
</dbReference>
<comment type="caution">
    <text evidence="2">The sequence shown here is derived from an EMBL/GenBank/DDBJ whole genome shotgun (WGS) entry which is preliminary data.</text>
</comment>
<feature type="non-terminal residue" evidence="2">
    <location>
        <position position="1"/>
    </location>
</feature>
<sequence>GAGSDVGRRWQPAGPALRWGRYWPQWGLRLGAGESRVHRFSRQNVMEQVHHFRKDKGLFHSSSENQEGLYRLCFHKCVGSDVQTSDQLLFSLDIEIKEKNPESYLSAAEIPLPKLYISVALSSFFLGLCGSTSFVNAGMMCLRFTG</sequence>
<evidence type="ECO:0000313" key="2">
    <source>
        <dbReference type="EMBL" id="KAG6933988.1"/>
    </source>
</evidence>
<dbReference type="AlphaFoldDB" id="A0A8T1SYP1"/>
<gene>
    <name evidence="2" type="primary">GPR107</name>
    <name evidence="2" type="ORF">G0U57_018126</name>
</gene>
<organism evidence="2 3">
    <name type="scientific">Chelydra serpentina</name>
    <name type="common">Snapping turtle</name>
    <name type="synonym">Testudo serpentina</name>
    <dbReference type="NCBI Taxonomy" id="8475"/>
    <lineage>
        <taxon>Eukaryota</taxon>
        <taxon>Metazoa</taxon>
        <taxon>Chordata</taxon>
        <taxon>Craniata</taxon>
        <taxon>Vertebrata</taxon>
        <taxon>Euteleostomi</taxon>
        <taxon>Archelosauria</taxon>
        <taxon>Testudinata</taxon>
        <taxon>Testudines</taxon>
        <taxon>Cryptodira</taxon>
        <taxon>Durocryptodira</taxon>
        <taxon>Americhelydia</taxon>
        <taxon>Chelydroidea</taxon>
        <taxon>Chelydridae</taxon>
        <taxon>Chelydra</taxon>
    </lineage>
</organism>
<dbReference type="GO" id="GO:0032050">
    <property type="term" value="F:clathrin heavy chain binding"/>
    <property type="evidence" value="ECO:0007669"/>
    <property type="project" value="TreeGrafter"/>
</dbReference>
<evidence type="ECO:0000313" key="3">
    <source>
        <dbReference type="Proteomes" id="UP000765507"/>
    </source>
</evidence>